<dbReference type="FunFam" id="1.10.8.60:FF:000003">
    <property type="entry name" value="Chromosomal replication initiator protein DnaA"/>
    <property type="match status" value="1"/>
</dbReference>
<evidence type="ECO:0000256" key="7">
    <source>
        <dbReference type="ARBA" id="ARBA00023125"/>
    </source>
</evidence>
<evidence type="ECO:0000313" key="14">
    <source>
        <dbReference type="EMBL" id="OFW59416.1"/>
    </source>
</evidence>
<dbReference type="AlphaFoldDB" id="A0A1F2WRJ7"/>
<dbReference type="NCBIfam" id="TIGR00362">
    <property type="entry name" value="DnaA"/>
    <property type="match status" value="1"/>
</dbReference>
<evidence type="ECO:0000256" key="2">
    <source>
        <dbReference type="ARBA" id="ARBA00022490"/>
    </source>
</evidence>
<dbReference type="Gene3D" id="3.30.300.180">
    <property type="match status" value="1"/>
</dbReference>
<evidence type="ECO:0000256" key="9">
    <source>
        <dbReference type="NCBIfam" id="TIGR00362"/>
    </source>
</evidence>
<comment type="subunit">
    <text evidence="8">Oligomerizes as a right-handed, spiral filament on DNA at oriC.</text>
</comment>
<dbReference type="InterPro" id="IPR010921">
    <property type="entry name" value="Trp_repressor/repl_initiator"/>
</dbReference>
<evidence type="ECO:0000259" key="12">
    <source>
        <dbReference type="SMART" id="SM00382"/>
    </source>
</evidence>
<keyword evidence="5 8" id="KW-0067">ATP-binding</keyword>
<dbReference type="SUPFAM" id="SSF48295">
    <property type="entry name" value="TrpR-like"/>
    <property type="match status" value="1"/>
</dbReference>
<dbReference type="Gene3D" id="1.10.8.60">
    <property type="match status" value="1"/>
</dbReference>
<dbReference type="SMART" id="SM00382">
    <property type="entry name" value="AAA"/>
    <property type="match status" value="1"/>
</dbReference>
<dbReference type="GO" id="GO:0006275">
    <property type="term" value="P:regulation of DNA replication"/>
    <property type="evidence" value="ECO:0007669"/>
    <property type="project" value="UniProtKB-UniRule"/>
</dbReference>
<organism evidence="14 15">
    <name type="scientific">Candidatus Solincola sediminis</name>
    <dbReference type="NCBI Taxonomy" id="1797199"/>
    <lineage>
        <taxon>Bacteria</taxon>
        <taxon>Bacillati</taxon>
        <taxon>Actinomycetota</taxon>
        <taxon>Candidatus Geothermincolia</taxon>
        <taxon>Candidatus Geothermincolales</taxon>
        <taxon>Candidatus Geothermincolaceae</taxon>
        <taxon>Candidatus Solincola</taxon>
    </lineage>
</organism>
<dbReference type="HAMAP" id="MF_00377">
    <property type="entry name" value="DnaA_bact"/>
    <property type="match status" value="1"/>
</dbReference>
<dbReference type="GO" id="GO:0005524">
    <property type="term" value="F:ATP binding"/>
    <property type="evidence" value="ECO:0007669"/>
    <property type="project" value="UniProtKB-UniRule"/>
</dbReference>
<dbReference type="InterPro" id="IPR013159">
    <property type="entry name" value="DnaA_C"/>
</dbReference>
<dbReference type="FunFam" id="3.40.50.300:FF:000150">
    <property type="entry name" value="Chromosomal replication initiator protein DnaA"/>
    <property type="match status" value="1"/>
</dbReference>
<dbReference type="InterPro" id="IPR013317">
    <property type="entry name" value="DnaA_dom"/>
</dbReference>
<feature type="domain" description="Chromosomal replication initiator DnaA C-terminal" evidence="13">
    <location>
        <begin position="344"/>
        <end position="413"/>
    </location>
</feature>
<name>A0A1F2WRJ7_9ACTN</name>
<dbReference type="GO" id="GO:0006270">
    <property type="term" value="P:DNA replication initiation"/>
    <property type="evidence" value="ECO:0007669"/>
    <property type="project" value="UniProtKB-UniRule"/>
</dbReference>
<comment type="function">
    <text evidence="8 10">Plays an essential role in the initiation and regulation of chromosomal replication. ATP-DnaA binds to the origin of replication (oriC) to initiate formation of the DNA replication initiation complex once per cell cycle. Binds the DnaA box (a 9 base pair repeat at the origin) and separates the double-stranded (ds)DNA. Forms a right-handed helical filament on oriC DNA; dsDNA binds to the exterior of the filament while single-stranded (ss)DNA is stabiized in the filament's interior. The ATP-DnaA-oriC complex binds and stabilizes one strand of the AT-rich DNA unwinding element (DUE), permitting loading of DNA polymerase. After initiation quickly degrades to an ADP-DnaA complex that is not apt for DNA replication. Binds acidic phospholipids.</text>
</comment>
<dbReference type="GO" id="GO:0003688">
    <property type="term" value="F:DNA replication origin binding"/>
    <property type="evidence" value="ECO:0007669"/>
    <property type="project" value="UniProtKB-UniRule"/>
</dbReference>
<dbReference type="InterPro" id="IPR027417">
    <property type="entry name" value="P-loop_NTPase"/>
</dbReference>
<accession>A0A1F2WRJ7</accession>
<protein>
    <recommendedName>
        <fullName evidence="8 9">Chromosomal replication initiator protein DnaA</fullName>
    </recommendedName>
</protein>
<dbReference type="InterPro" id="IPR003593">
    <property type="entry name" value="AAA+_ATPase"/>
</dbReference>
<comment type="domain">
    <text evidence="8">Domain I is involved in oligomerization and binding regulators, domain II is flexibile and of varying length in different bacteria, domain III forms the AAA+ region, while domain IV binds dsDNA.</text>
</comment>
<dbReference type="Gene3D" id="1.10.1750.10">
    <property type="match status" value="1"/>
</dbReference>
<sequence>MWEKCKDVIQERVADPSSMWFKNIQAEKIEGSTLVICTNNNFTKEWVDKRYLPLIQEVACEVYDGVDDVKLVLKDRRKRGVRDTLYLDVTMLAEDNPSSDLNPRYTFETFIIGSSNRFAHAAALSVSENPTSYNPLFIYGGVGLGKTHLMHAIGHYSKRLYPSFKISYIPMEKFVNDYIDALRDKKIPSFQKKYRSIDVLLVDDIQFLANKERMQEEFFHTFNDLHNNNKQIILSSDRPAKEIPTLQDRLISRFEWGLITDIQPPELETRMAILKKKADLDKREVPHDVIDYIASRFDANIRELEGALIRVVAYSTLTKNSITLDMAKDVLRDLLPEEESREITIDRIIKTTSDYFGISPRQLVSPNRSRQLVTARQVCMYLCRELTDASLPVISNSFGGRHHSTAIHSVEKIRDLMQEKRDIYNIVQKLTNKIKQG</sequence>
<dbReference type="PRINTS" id="PR00051">
    <property type="entry name" value="DNAA"/>
</dbReference>
<feature type="binding site" evidence="8">
    <location>
        <position position="146"/>
    </location>
    <ligand>
        <name>ATP</name>
        <dbReference type="ChEBI" id="CHEBI:30616"/>
    </ligand>
</feature>
<keyword evidence="3 8" id="KW-0235">DNA replication</keyword>
<dbReference type="Pfam" id="PF11638">
    <property type="entry name" value="DnaA_N"/>
    <property type="match status" value="1"/>
</dbReference>
<dbReference type="GO" id="GO:0005737">
    <property type="term" value="C:cytoplasm"/>
    <property type="evidence" value="ECO:0007669"/>
    <property type="project" value="UniProtKB-SubCell"/>
</dbReference>
<feature type="binding site" evidence="8">
    <location>
        <position position="145"/>
    </location>
    <ligand>
        <name>ATP</name>
        <dbReference type="ChEBI" id="CHEBI:30616"/>
    </ligand>
</feature>
<feature type="domain" description="AAA+ ATPase" evidence="12">
    <location>
        <begin position="132"/>
        <end position="260"/>
    </location>
</feature>
<dbReference type="InterPro" id="IPR020591">
    <property type="entry name" value="Chromosome_initiator_DnaA-like"/>
</dbReference>
<proteinExistence type="inferred from homology"/>
<evidence type="ECO:0000259" key="13">
    <source>
        <dbReference type="SMART" id="SM00760"/>
    </source>
</evidence>
<keyword evidence="6 8" id="KW-0446">Lipid-binding</keyword>
<dbReference type="PANTHER" id="PTHR30050:SF2">
    <property type="entry name" value="CHROMOSOMAL REPLICATION INITIATOR PROTEIN DNAA"/>
    <property type="match status" value="1"/>
</dbReference>
<dbReference type="STRING" id="1797197.A2Y75_10875"/>
<dbReference type="Pfam" id="PF08299">
    <property type="entry name" value="Bac_DnaA_C"/>
    <property type="match status" value="1"/>
</dbReference>
<dbReference type="Gene3D" id="3.40.50.300">
    <property type="entry name" value="P-loop containing nucleotide triphosphate hydrolases"/>
    <property type="match status" value="1"/>
</dbReference>
<feature type="binding site" evidence="8">
    <location>
        <position position="143"/>
    </location>
    <ligand>
        <name>ATP</name>
        <dbReference type="ChEBI" id="CHEBI:30616"/>
    </ligand>
</feature>
<evidence type="ECO:0000256" key="6">
    <source>
        <dbReference type="ARBA" id="ARBA00023121"/>
    </source>
</evidence>
<dbReference type="InterPro" id="IPR024633">
    <property type="entry name" value="DnaA_N_dom"/>
</dbReference>
<evidence type="ECO:0000256" key="4">
    <source>
        <dbReference type="ARBA" id="ARBA00022741"/>
    </source>
</evidence>
<dbReference type="GO" id="GO:0008289">
    <property type="term" value="F:lipid binding"/>
    <property type="evidence" value="ECO:0007669"/>
    <property type="project" value="UniProtKB-KW"/>
</dbReference>
<dbReference type="GO" id="GO:0005886">
    <property type="term" value="C:plasma membrane"/>
    <property type="evidence" value="ECO:0007669"/>
    <property type="project" value="TreeGrafter"/>
</dbReference>
<dbReference type="InterPro" id="IPR001957">
    <property type="entry name" value="Chromosome_initiator_DnaA"/>
</dbReference>
<reference evidence="14 15" key="1">
    <citation type="journal article" date="2016" name="Nat. Commun.">
        <title>Thousands of microbial genomes shed light on interconnected biogeochemical processes in an aquifer system.</title>
        <authorList>
            <person name="Anantharaman K."/>
            <person name="Brown C.T."/>
            <person name="Hug L.A."/>
            <person name="Sharon I."/>
            <person name="Castelle C.J."/>
            <person name="Probst A.J."/>
            <person name="Thomas B.C."/>
            <person name="Singh A."/>
            <person name="Wilkins M.J."/>
            <person name="Karaoz U."/>
            <person name="Brodie E.L."/>
            <person name="Williams K.H."/>
            <person name="Hubbard S.S."/>
            <person name="Banfield J.F."/>
        </authorList>
    </citation>
    <scope>NUCLEOTIDE SEQUENCE [LARGE SCALE GENOMIC DNA]</scope>
</reference>
<dbReference type="CDD" id="cd06571">
    <property type="entry name" value="Bac_DnaA_C"/>
    <property type="match status" value="1"/>
</dbReference>
<comment type="similarity">
    <text evidence="1 8 11">Belongs to the DnaA family.</text>
</comment>
<keyword evidence="4 8" id="KW-0547">Nucleotide-binding</keyword>
<evidence type="ECO:0000313" key="15">
    <source>
        <dbReference type="Proteomes" id="UP000177876"/>
    </source>
</evidence>
<dbReference type="Proteomes" id="UP000177876">
    <property type="component" value="Unassembled WGS sequence"/>
</dbReference>
<keyword evidence="7 8" id="KW-0238">DNA-binding</keyword>
<dbReference type="PANTHER" id="PTHR30050">
    <property type="entry name" value="CHROMOSOMAL REPLICATION INITIATOR PROTEIN DNAA"/>
    <property type="match status" value="1"/>
</dbReference>
<evidence type="ECO:0000256" key="3">
    <source>
        <dbReference type="ARBA" id="ARBA00022705"/>
    </source>
</evidence>
<dbReference type="CDD" id="cd00009">
    <property type="entry name" value="AAA"/>
    <property type="match status" value="1"/>
</dbReference>
<evidence type="ECO:0000256" key="5">
    <source>
        <dbReference type="ARBA" id="ARBA00022840"/>
    </source>
</evidence>
<dbReference type="SUPFAM" id="SSF52540">
    <property type="entry name" value="P-loop containing nucleoside triphosphate hydrolases"/>
    <property type="match status" value="1"/>
</dbReference>
<feature type="region of interest" description="Domain IV, binds dsDNA" evidence="8">
    <location>
        <begin position="316"/>
        <end position="437"/>
    </location>
</feature>
<feature type="binding site" evidence="8">
    <location>
        <position position="147"/>
    </location>
    <ligand>
        <name>ATP</name>
        <dbReference type="ChEBI" id="CHEBI:30616"/>
    </ligand>
</feature>
<dbReference type="InterPro" id="IPR038454">
    <property type="entry name" value="DnaA_N_sf"/>
</dbReference>
<evidence type="ECO:0000256" key="10">
    <source>
        <dbReference type="RuleBase" id="RU000577"/>
    </source>
</evidence>
<dbReference type="Pfam" id="PF00308">
    <property type="entry name" value="Bac_DnaA"/>
    <property type="match status" value="1"/>
</dbReference>
<evidence type="ECO:0000256" key="8">
    <source>
        <dbReference type="HAMAP-Rule" id="MF_00377"/>
    </source>
</evidence>
<dbReference type="EMBL" id="MELK01000016">
    <property type="protein sequence ID" value="OFW59416.1"/>
    <property type="molecule type" value="Genomic_DNA"/>
</dbReference>
<gene>
    <name evidence="8" type="primary">dnaA</name>
    <name evidence="14" type="ORF">A2Y75_10875</name>
</gene>
<keyword evidence="2 8" id="KW-0963">Cytoplasm</keyword>
<comment type="caution">
    <text evidence="14">The sequence shown here is derived from an EMBL/GenBank/DDBJ whole genome shotgun (WGS) entry which is preliminary data.</text>
</comment>
<comment type="subcellular location">
    <subcellularLocation>
        <location evidence="8">Cytoplasm</location>
    </subcellularLocation>
</comment>
<evidence type="ECO:0000256" key="11">
    <source>
        <dbReference type="RuleBase" id="RU004227"/>
    </source>
</evidence>
<evidence type="ECO:0000256" key="1">
    <source>
        <dbReference type="ARBA" id="ARBA00006583"/>
    </source>
</evidence>
<dbReference type="SMART" id="SM00760">
    <property type="entry name" value="Bac_DnaA_C"/>
    <property type="match status" value="1"/>
</dbReference>
<feature type="region of interest" description="Domain I, interacts with DnaA modulators" evidence="8">
    <location>
        <begin position="1"/>
        <end position="84"/>
    </location>
</feature>
<comment type="caution">
    <text evidence="8">Lacks conserved residue(s) required for the propagation of feature annotation.</text>
</comment>
<dbReference type="NCBIfam" id="NF010686">
    <property type="entry name" value="PRK14086.1"/>
    <property type="match status" value="1"/>
</dbReference>